<dbReference type="AlphaFoldDB" id="A0A075AXY4"/>
<dbReference type="Proteomes" id="UP000030755">
    <property type="component" value="Unassembled WGS sequence"/>
</dbReference>
<evidence type="ECO:0000256" key="2">
    <source>
        <dbReference type="ARBA" id="ARBA00022448"/>
    </source>
</evidence>
<keyword evidence="6" id="KW-1185">Reference proteome</keyword>
<dbReference type="PANTHER" id="PTHR15837:SF0">
    <property type="entry name" value="RAN GUANINE NUCLEOTIDE RELEASE FACTOR"/>
    <property type="match status" value="1"/>
</dbReference>
<evidence type="ECO:0000313" key="7">
    <source>
        <dbReference type="Proteomes" id="UP000281549"/>
    </source>
</evidence>
<dbReference type="STRING" id="988480.A0A075AXY4"/>
<dbReference type="HOGENOM" id="CLU_081345_1_2_1"/>
<evidence type="ECO:0000313" key="6">
    <source>
        <dbReference type="Proteomes" id="UP000030755"/>
    </source>
</evidence>
<keyword evidence="2" id="KW-0813">Transport</keyword>
<evidence type="ECO:0000313" key="5">
    <source>
        <dbReference type="EMBL" id="RKP16843.1"/>
    </source>
</evidence>
<dbReference type="Proteomes" id="UP000281549">
    <property type="component" value="Unassembled WGS sequence"/>
</dbReference>
<dbReference type="Gene3D" id="3.40.1000.10">
    <property type="entry name" value="Mog1/PsbP, alpha/beta/alpha sandwich"/>
    <property type="match status" value="1"/>
</dbReference>
<dbReference type="GO" id="GO:0006606">
    <property type="term" value="P:protein import into nucleus"/>
    <property type="evidence" value="ECO:0007669"/>
    <property type="project" value="TreeGrafter"/>
</dbReference>
<proteinExistence type="inferred from homology"/>
<dbReference type="OrthoDB" id="10255285at2759"/>
<dbReference type="GO" id="GO:0005634">
    <property type="term" value="C:nucleus"/>
    <property type="evidence" value="ECO:0007669"/>
    <property type="project" value="TreeGrafter"/>
</dbReference>
<evidence type="ECO:0000256" key="1">
    <source>
        <dbReference type="ARBA" id="ARBA00010307"/>
    </source>
</evidence>
<dbReference type="PANTHER" id="PTHR15837">
    <property type="entry name" value="RAN GUANINE NUCLEOTIDE RELEASE FACTOR"/>
    <property type="match status" value="1"/>
</dbReference>
<reference evidence="4 6" key="1">
    <citation type="journal article" date="2013" name="Curr. Biol.">
        <title>Shared signatures of parasitism and phylogenomics unite Cryptomycota and microsporidia.</title>
        <authorList>
            <person name="James T.Y."/>
            <person name="Pelin A."/>
            <person name="Bonen L."/>
            <person name="Ahrendt S."/>
            <person name="Sain D."/>
            <person name="Corradi N."/>
            <person name="Stajich J.E."/>
        </authorList>
    </citation>
    <scope>NUCLEOTIDE SEQUENCE [LARGE SCALE GENOMIC DNA]</scope>
    <source>
        <strain evidence="4">CSF55</strain>
        <strain evidence="4">CSF55</strain>
    </source>
</reference>
<dbReference type="GO" id="GO:0031267">
    <property type="term" value="F:small GTPase binding"/>
    <property type="evidence" value="ECO:0007669"/>
    <property type="project" value="TreeGrafter"/>
</dbReference>
<evidence type="ECO:0000313" key="4">
    <source>
        <dbReference type="EMBL" id="EPZ35087.1"/>
    </source>
</evidence>
<dbReference type="SUPFAM" id="SSF55724">
    <property type="entry name" value="Mog1p/PsbP-like"/>
    <property type="match status" value="1"/>
</dbReference>
<dbReference type="InterPro" id="IPR016123">
    <property type="entry name" value="Mog1/PsbP_a/b/a-sand"/>
</dbReference>
<organism evidence="4 6">
    <name type="scientific">Rozella allomycis (strain CSF55)</name>
    <dbReference type="NCBI Taxonomy" id="988480"/>
    <lineage>
        <taxon>Eukaryota</taxon>
        <taxon>Fungi</taxon>
        <taxon>Fungi incertae sedis</taxon>
        <taxon>Cryptomycota</taxon>
        <taxon>Cryptomycota incertae sedis</taxon>
        <taxon>Rozella</taxon>
    </lineage>
</organism>
<dbReference type="EMBL" id="ML006200">
    <property type="protein sequence ID" value="RKP16843.1"/>
    <property type="molecule type" value="Genomic_DNA"/>
</dbReference>
<name>A0A075AXY4_ROZAC</name>
<keyword evidence="3" id="KW-0653">Protein transport</keyword>
<dbReference type="OMA" id="IDTVKVW"/>
<dbReference type="EMBL" id="KE560881">
    <property type="protein sequence ID" value="EPZ35087.1"/>
    <property type="molecule type" value="Genomic_DNA"/>
</dbReference>
<protein>
    <submittedName>
        <fullName evidence="5">Mog1p/PsbP-like protein</fullName>
    </submittedName>
    <submittedName>
        <fullName evidence="4">Ran-interacting Mog1 protein domain-containing protein</fullName>
    </submittedName>
</protein>
<evidence type="ECO:0000256" key="3">
    <source>
        <dbReference type="ARBA" id="ARBA00022927"/>
    </source>
</evidence>
<reference evidence="5" key="3">
    <citation type="submission" date="2018-08" db="EMBL/GenBank/DDBJ databases">
        <title>Leveraging single-cell genomics to expand the Fungal Tree of Life.</title>
        <authorList>
            <consortium name="DOE Joint Genome Institute"/>
            <person name="Ahrendt S.R."/>
            <person name="Quandt C.A."/>
            <person name="Ciobanu D."/>
            <person name="Clum A."/>
            <person name="Salamov A."/>
            <person name="Andreopoulos B."/>
            <person name="Cheng J.-F."/>
            <person name="Woyke T."/>
            <person name="Pelin A."/>
            <person name="Henrissat B."/>
            <person name="Reynolds N."/>
            <person name="Benny G.L."/>
            <person name="Smith M.E."/>
            <person name="James T.Y."/>
            <person name="Grigoriev I.V."/>
        </authorList>
    </citation>
    <scope>NUCLEOTIDE SEQUENCE</scope>
    <source>
        <strain evidence="5">CSF55</strain>
    </source>
</reference>
<comment type="similarity">
    <text evidence="1">Belongs to the MOG1 family.</text>
</comment>
<sequence length="184" mass="20715">MTIAQQRSLYGGAISLAIPDAFIDVSTLREIPDHQEVFTDVKTDMSVIIELNTMAEDSESISFGSSAESFLISRDDNVDVQSELPFLKEVDCKVKLVEGEQRISKFRETASNVVRIYLAVIRIPSIETDILISMNNPIVLAEESSSSRTVDKEEFSAKNQSEDSLKVFKQILKSFKINDWNLFK</sequence>
<accession>A0A075AXY4</accession>
<dbReference type="Pfam" id="PF04603">
    <property type="entry name" value="Mog1"/>
    <property type="match status" value="1"/>
</dbReference>
<dbReference type="InterPro" id="IPR007681">
    <property type="entry name" value="Mog1"/>
</dbReference>
<reference evidence="7" key="2">
    <citation type="journal article" date="2018" name="Nat. Microbiol.">
        <title>Leveraging single-cell genomics to expand the fungal tree of life.</title>
        <authorList>
            <person name="Ahrendt S.R."/>
            <person name="Quandt C.A."/>
            <person name="Ciobanu D."/>
            <person name="Clum A."/>
            <person name="Salamov A."/>
            <person name="Andreopoulos B."/>
            <person name="Cheng J.F."/>
            <person name="Woyke T."/>
            <person name="Pelin A."/>
            <person name="Henrissat B."/>
            <person name="Reynolds N.K."/>
            <person name="Benny G.L."/>
            <person name="Smith M.E."/>
            <person name="James T.Y."/>
            <person name="Grigoriev I.V."/>
        </authorList>
    </citation>
    <scope>NUCLEOTIDE SEQUENCE [LARGE SCALE GENOMIC DNA]</scope>
    <source>
        <strain evidence="7">CSF55</strain>
    </source>
</reference>
<dbReference type="GO" id="GO:0005085">
    <property type="term" value="F:guanyl-nucleotide exchange factor activity"/>
    <property type="evidence" value="ECO:0007669"/>
    <property type="project" value="TreeGrafter"/>
</dbReference>
<gene>
    <name evidence="4" type="ORF">O9G_004834</name>
    <name evidence="5" type="ORF">ROZALSC1DRAFT_31298</name>
</gene>